<gene>
    <name evidence="1" type="ORF">A3B54_01630</name>
</gene>
<reference evidence="1 2" key="1">
    <citation type="journal article" date="2016" name="Nat. Commun.">
        <title>Thousands of microbial genomes shed light on interconnected biogeochemical processes in an aquifer system.</title>
        <authorList>
            <person name="Anantharaman K."/>
            <person name="Brown C.T."/>
            <person name="Hug L.A."/>
            <person name="Sharon I."/>
            <person name="Castelle C.J."/>
            <person name="Probst A.J."/>
            <person name="Thomas B.C."/>
            <person name="Singh A."/>
            <person name="Wilkins M.J."/>
            <person name="Karaoz U."/>
            <person name="Brodie E.L."/>
            <person name="Williams K.H."/>
            <person name="Hubbard S.S."/>
            <person name="Banfield J.F."/>
        </authorList>
    </citation>
    <scope>NUCLEOTIDE SEQUENCE [LARGE SCALE GENOMIC DNA]</scope>
</reference>
<proteinExistence type="predicted"/>
<comment type="caution">
    <text evidence="1">The sequence shown here is derived from an EMBL/GenBank/DDBJ whole genome shotgun (WGS) entry which is preliminary data.</text>
</comment>
<evidence type="ECO:0000313" key="1">
    <source>
        <dbReference type="EMBL" id="OGD98828.1"/>
    </source>
</evidence>
<protein>
    <submittedName>
        <fullName evidence="1">Uncharacterized protein</fullName>
    </submittedName>
</protein>
<accession>A0A1F5H412</accession>
<organism evidence="1 2">
    <name type="scientific">Candidatus Curtissbacteria bacterium RIFCSPLOWO2_01_FULL_42_50</name>
    <dbReference type="NCBI Taxonomy" id="1797730"/>
    <lineage>
        <taxon>Bacteria</taxon>
        <taxon>Candidatus Curtissiibacteriota</taxon>
    </lineage>
</organism>
<name>A0A1F5H412_9BACT</name>
<dbReference type="Proteomes" id="UP000177039">
    <property type="component" value="Unassembled WGS sequence"/>
</dbReference>
<sequence length="69" mass="8270">MSEVEWLLKPYNTGPKRIIKYIVRNNITINISTNYTVINDNTWMKLKLFKINFINKKIYRCRFIVADTG</sequence>
<evidence type="ECO:0000313" key="2">
    <source>
        <dbReference type="Proteomes" id="UP000177039"/>
    </source>
</evidence>
<dbReference type="EMBL" id="MFBT01000030">
    <property type="protein sequence ID" value="OGD98828.1"/>
    <property type="molecule type" value="Genomic_DNA"/>
</dbReference>
<dbReference type="AlphaFoldDB" id="A0A1F5H412"/>